<dbReference type="InterPro" id="IPR046341">
    <property type="entry name" value="SET_dom_sf"/>
</dbReference>
<name>A0ABR8J8P7_9NOST</name>
<dbReference type="InterPro" id="IPR053201">
    <property type="entry name" value="Flavunoidine_N-MTase"/>
</dbReference>
<proteinExistence type="predicted"/>
<evidence type="ECO:0000313" key="3">
    <source>
        <dbReference type="Proteomes" id="UP000660381"/>
    </source>
</evidence>
<dbReference type="EMBL" id="JACJTQ010000035">
    <property type="protein sequence ID" value="MBD2693948.1"/>
    <property type="molecule type" value="Genomic_DNA"/>
</dbReference>
<dbReference type="InterPro" id="IPR001214">
    <property type="entry name" value="SET_dom"/>
</dbReference>
<dbReference type="PANTHER" id="PTHR12350">
    <property type="entry name" value="HISTONE-LYSINE N-METHYLTRANSFERASE-RELATED"/>
    <property type="match status" value="1"/>
</dbReference>
<accession>A0ABR8J8P7</accession>
<evidence type="ECO:0000259" key="1">
    <source>
        <dbReference type="PROSITE" id="PS50280"/>
    </source>
</evidence>
<dbReference type="Proteomes" id="UP000660381">
    <property type="component" value="Unassembled WGS sequence"/>
</dbReference>
<dbReference type="PROSITE" id="PS50280">
    <property type="entry name" value="SET"/>
    <property type="match status" value="1"/>
</dbReference>
<feature type="domain" description="SET" evidence="1">
    <location>
        <begin position="5"/>
        <end position="107"/>
    </location>
</feature>
<dbReference type="Gene3D" id="2.170.270.10">
    <property type="entry name" value="SET domain"/>
    <property type="match status" value="1"/>
</dbReference>
<reference evidence="2 3" key="1">
    <citation type="journal article" date="2020" name="ISME J.">
        <title>Comparative genomics reveals insights into cyanobacterial evolution and habitat adaptation.</title>
        <authorList>
            <person name="Chen M.Y."/>
            <person name="Teng W.K."/>
            <person name="Zhao L."/>
            <person name="Hu C.X."/>
            <person name="Zhou Y.K."/>
            <person name="Han B.P."/>
            <person name="Song L.R."/>
            <person name="Shu W.S."/>
        </authorList>
    </citation>
    <scope>NUCLEOTIDE SEQUENCE [LARGE SCALE GENOMIC DNA]</scope>
    <source>
        <strain evidence="2 3">FACHB-362</strain>
    </source>
</reference>
<protein>
    <submittedName>
        <fullName evidence="2">SET domain-containing protein</fullName>
    </submittedName>
</protein>
<organism evidence="2 3">
    <name type="scientific">Anabaena catenula FACHB-362</name>
    <dbReference type="NCBI Taxonomy" id="2692877"/>
    <lineage>
        <taxon>Bacteria</taxon>
        <taxon>Bacillati</taxon>
        <taxon>Cyanobacteriota</taxon>
        <taxon>Cyanophyceae</taxon>
        <taxon>Nostocales</taxon>
        <taxon>Nostocaceae</taxon>
        <taxon>Anabaena</taxon>
    </lineage>
</organism>
<dbReference type="RefSeq" id="WP_190908157.1">
    <property type="nucleotide sequence ID" value="NZ_JACJTQ010000035.1"/>
</dbReference>
<sequence length="161" mass="18211">METQSTASFLDTNYRVKVVGQRNLNRTAVATHDIKQGEVIYNIMPYSFKTSADFLSVQIGTDKHILDRLLEAMNHSCSPTTFVDVAKMQVIAIKDISEGEELTFFYPSTEWEMDRPFQCNCQSSQCIGFVNGAKQLSISQMIEFQLNPHIKSSIKCSLNID</sequence>
<comment type="caution">
    <text evidence="2">The sequence shown here is derived from an EMBL/GenBank/DDBJ whole genome shotgun (WGS) entry which is preliminary data.</text>
</comment>
<dbReference type="SUPFAM" id="SSF82199">
    <property type="entry name" value="SET domain"/>
    <property type="match status" value="1"/>
</dbReference>
<dbReference type="Pfam" id="PF00856">
    <property type="entry name" value="SET"/>
    <property type="match status" value="1"/>
</dbReference>
<keyword evidence="3" id="KW-1185">Reference proteome</keyword>
<gene>
    <name evidence="2" type="ORF">H6G68_19680</name>
</gene>
<dbReference type="PANTHER" id="PTHR12350:SF19">
    <property type="entry name" value="SET DOMAIN-CONTAINING PROTEIN"/>
    <property type="match status" value="1"/>
</dbReference>
<evidence type="ECO:0000313" key="2">
    <source>
        <dbReference type="EMBL" id="MBD2693948.1"/>
    </source>
</evidence>